<feature type="domain" description="DUF2231" evidence="3">
    <location>
        <begin position="19"/>
        <end position="142"/>
    </location>
</feature>
<feature type="transmembrane region" description="Helical" evidence="1">
    <location>
        <begin position="117"/>
        <end position="137"/>
    </location>
</feature>
<evidence type="ECO:0000256" key="1">
    <source>
        <dbReference type="SAM" id="Phobius"/>
    </source>
</evidence>
<evidence type="ECO:0000313" key="4">
    <source>
        <dbReference type="EMBL" id="GAA4305529.1"/>
    </source>
</evidence>
<dbReference type="Proteomes" id="UP001501207">
    <property type="component" value="Unassembled WGS sequence"/>
</dbReference>
<organism evidence="4 5">
    <name type="scientific">Compostibacter hankyongensis</name>
    <dbReference type="NCBI Taxonomy" id="1007089"/>
    <lineage>
        <taxon>Bacteria</taxon>
        <taxon>Pseudomonadati</taxon>
        <taxon>Bacteroidota</taxon>
        <taxon>Chitinophagia</taxon>
        <taxon>Chitinophagales</taxon>
        <taxon>Chitinophagaceae</taxon>
        <taxon>Compostibacter</taxon>
    </lineage>
</organism>
<accession>A0ABP8FJX7</accession>
<dbReference type="InterPro" id="IPR011429">
    <property type="entry name" value="Cyt_c_Planctomycete-type"/>
</dbReference>
<reference evidence="5" key="1">
    <citation type="journal article" date="2019" name="Int. J. Syst. Evol. Microbiol.">
        <title>The Global Catalogue of Microorganisms (GCM) 10K type strain sequencing project: providing services to taxonomists for standard genome sequencing and annotation.</title>
        <authorList>
            <consortium name="The Broad Institute Genomics Platform"/>
            <consortium name="The Broad Institute Genome Sequencing Center for Infectious Disease"/>
            <person name="Wu L."/>
            <person name="Ma J."/>
        </authorList>
    </citation>
    <scope>NUCLEOTIDE SEQUENCE [LARGE SCALE GENOMIC DNA]</scope>
    <source>
        <strain evidence="5">JCM 17664</strain>
    </source>
</reference>
<evidence type="ECO:0000259" key="3">
    <source>
        <dbReference type="Pfam" id="PF09990"/>
    </source>
</evidence>
<gene>
    <name evidence="4" type="ORF">GCM10023143_10840</name>
</gene>
<feature type="transmembrane region" description="Helical" evidence="1">
    <location>
        <begin position="89"/>
        <end position="105"/>
    </location>
</feature>
<dbReference type="PANTHER" id="PTHR35889">
    <property type="entry name" value="CYCLOINULO-OLIGOSACCHARIDE FRUCTANOTRANSFERASE-RELATED"/>
    <property type="match status" value="1"/>
</dbReference>
<dbReference type="Gene3D" id="3.80.10.10">
    <property type="entry name" value="Ribonuclease Inhibitor"/>
    <property type="match status" value="1"/>
</dbReference>
<feature type="domain" description="Cytochrome C Planctomycete-type" evidence="2">
    <location>
        <begin position="193"/>
        <end position="252"/>
    </location>
</feature>
<dbReference type="InterPro" id="IPR001611">
    <property type="entry name" value="Leu-rich_rpt"/>
</dbReference>
<evidence type="ECO:0000259" key="2">
    <source>
        <dbReference type="Pfam" id="PF07635"/>
    </source>
</evidence>
<comment type="caution">
    <text evidence="4">The sequence shown here is derived from an EMBL/GenBank/DDBJ whole genome shotgun (WGS) entry which is preliminary data.</text>
</comment>
<dbReference type="InterPro" id="IPR019251">
    <property type="entry name" value="DUF2231_TM"/>
</dbReference>
<proteinExistence type="predicted"/>
<dbReference type="PANTHER" id="PTHR35889:SF3">
    <property type="entry name" value="F-BOX DOMAIN-CONTAINING PROTEIN"/>
    <property type="match status" value="1"/>
</dbReference>
<protein>
    <submittedName>
        <fullName evidence="4">Ribonuclease inhibitor</fullName>
    </submittedName>
</protein>
<feature type="transmembrane region" description="Helical" evidence="1">
    <location>
        <begin position="21"/>
        <end position="40"/>
    </location>
</feature>
<dbReference type="SUPFAM" id="SSF52047">
    <property type="entry name" value="RNI-like"/>
    <property type="match status" value="1"/>
</dbReference>
<sequence>MDFLQVSQIGWNEMIGRWHPLLVHLPIGILLIAIILEFLGRYSRFPGLKAGVPVVLFIGMLSAVASCVAGYCLSLSGGYDEALLSRHKWLGIGAAVISAAVYLLYRKKNHLRFKRLNVLDTSLWVLMLFLLTAAGHYGGSLTHGSEYLAETFPSFLQKWIYGRDLSSRSARIDNIQEAFAYRDVVQPILTTKCYSCHSAGKEKGALRLDSIKFIREGGENGKVLLPGHPEQSELFKRIMLAEDDDEHMPPKGRPQLSIHQALLLRWWIEQGCPFDKKVGELSQPADIKPLLEALQSKGNGESNIFVPETTVPEADTKAIAALEKTGIQVLALSDNSPYLKVDAINARTFDDGHTALLLPLKKQLAWLKLGNTQITDKGLKNLSGLSSLTRLELENTAVSDSGLTYLLPLKLLKYLNLTGTRVSDKGLEQLVRMKQLTELYLYRTRVSAEGVRLLQQKLPKLYIDTGNYQLPALPTDTIVF</sequence>
<feature type="transmembrane region" description="Helical" evidence="1">
    <location>
        <begin position="52"/>
        <end position="77"/>
    </location>
</feature>
<name>A0ABP8FJX7_9BACT</name>
<keyword evidence="1" id="KW-0472">Membrane</keyword>
<dbReference type="InterPro" id="IPR032675">
    <property type="entry name" value="LRR_dom_sf"/>
</dbReference>
<dbReference type="Pfam" id="PF13516">
    <property type="entry name" value="LRR_6"/>
    <property type="match status" value="1"/>
</dbReference>
<keyword evidence="5" id="KW-1185">Reference proteome</keyword>
<dbReference type="Pfam" id="PF09990">
    <property type="entry name" value="DUF2231"/>
    <property type="match status" value="1"/>
</dbReference>
<dbReference type="EMBL" id="BAABFN010000002">
    <property type="protein sequence ID" value="GAA4305529.1"/>
    <property type="molecule type" value="Genomic_DNA"/>
</dbReference>
<keyword evidence="1" id="KW-0812">Transmembrane</keyword>
<evidence type="ECO:0000313" key="5">
    <source>
        <dbReference type="Proteomes" id="UP001501207"/>
    </source>
</evidence>
<keyword evidence="1" id="KW-1133">Transmembrane helix</keyword>
<dbReference type="Pfam" id="PF07635">
    <property type="entry name" value="PSCyt1"/>
    <property type="match status" value="1"/>
</dbReference>